<proteinExistence type="predicted"/>
<protein>
    <submittedName>
        <fullName evidence="1">Uncharacterized protein</fullName>
    </submittedName>
</protein>
<dbReference type="Proteomes" id="UP001352852">
    <property type="component" value="Unassembled WGS sequence"/>
</dbReference>
<name>A0ABU7E7C4_9TELE</name>
<comment type="caution">
    <text evidence="1">The sequence shown here is derived from an EMBL/GenBank/DDBJ whole genome shotgun (WGS) entry which is preliminary data.</text>
</comment>
<dbReference type="EMBL" id="JAHUTJ010049467">
    <property type="protein sequence ID" value="MED6283137.1"/>
    <property type="molecule type" value="Genomic_DNA"/>
</dbReference>
<evidence type="ECO:0000313" key="2">
    <source>
        <dbReference type="Proteomes" id="UP001352852"/>
    </source>
</evidence>
<organism evidence="1 2">
    <name type="scientific">Characodon lateralis</name>
    <dbReference type="NCBI Taxonomy" id="208331"/>
    <lineage>
        <taxon>Eukaryota</taxon>
        <taxon>Metazoa</taxon>
        <taxon>Chordata</taxon>
        <taxon>Craniata</taxon>
        <taxon>Vertebrata</taxon>
        <taxon>Euteleostomi</taxon>
        <taxon>Actinopterygii</taxon>
        <taxon>Neopterygii</taxon>
        <taxon>Teleostei</taxon>
        <taxon>Neoteleostei</taxon>
        <taxon>Acanthomorphata</taxon>
        <taxon>Ovalentaria</taxon>
        <taxon>Atherinomorphae</taxon>
        <taxon>Cyprinodontiformes</taxon>
        <taxon>Goodeidae</taxon>
        <taxon>Characodon</taxon>
    </lineage>
</organism>
<evidence type="ECO:0000313" key="1">
    <source>
        <dbReference type="EMBL" id="MED6283137.1"/>
    </source>
</evidence>
<gene>
    <name evidence="1" type="ORF">CHARACLAT_005706</name>
</gene>
<accession>A0ABU7E7C4</accession>
<keyword evidence="2" id="KW-1185">Reference proteome</keyword>
<reference evidence="1 2" key="1">
    <citation type="submission" date="2021-06" db="EMBL/GenBank/DDBJ databases">
        <authorList>
            <person name="Palmer J.M."/>
        </authorList>
    </citation>
    <scope>NUCLEOTIDE SEQUENCE [LARGE SCALE GENOMIC DNA]</scope>
    <source>
        <strain evidence="1 2">CL_MEX2019</strain>
        <tissue evidence="1">Muscle</tissue>
    </source>
</reference>
<sequence>MLGFFVPFSSLWECDRLKRWINQTFFLWLVCFCENKPPGQVVFDYSVVMWWAAGLRGSIVIDWKQCVDNERGEKSTSRDLSSRHFCQLKLSFETGDVQRYQSQEIKGAAVTALSFSRR</sequence>